<keyword evidence="2" id="KW-1185">Reference proteome</keyword>
<evidence type="ECO:0000313" key="2">
    <source>
        <dbReference type="Proteomes" id="UP000292372"/>
    </source>
</evidence>
<dbReference type="OrthoDB" id="1420375at2"/>
<comment type="caution">
    <text evidence="1">The sequence shown here is derived from an EMBL/GenBank/DDBJ whole genome shotgun (WGS) entry which is preliminary data.</text>
</comment>
<proteinExistence type="predicted"/>
<dbReference type="RefSeq" id="WP_130935938.1">
    <property type="nucleotide sequence ID" value="NZ_BMEE01000001.1"/>
</dbReference>
<evidence type="ECO:0000313" key="1">
    <source>
        <dbReference type="EMBL" id="TBN17648.1"/>
    </source>
</evidence>
<gene>
    <name evidence="1" type="ORF">EYD46_04855</name>
</gene>
<reference evidence="1 2" key="1">
    <citation type="journal article" date="2015" name="Int. J. Syst. Evol. Microbiol.">
        <title>Hyunsoonleella pacifica sp. nov., isolated from seawater of South Pacific Gyre.</title>
        <authorList>
            <person name="Gao X."/>
            <person name="Zhang Z."/>
            <person name="Dai X."/>
            <person name="Zhang X.H."/>
        </authorList>
    </citation>
    <scope>NUCLEOTIDE SEQUENCE [LARGE SCALE GENOMIC DNA]</scope>
    <source>
        <strain evidence="1 2">SW033</strain>
    </source>
</reference>
<dbReference type="EMBL" id="SIRS01000002">
    <property type="protein sequence ID" value="TBN17648.1"/>
    <property type="molecule type" value="Genomic_DNA"/>
</dbReference>
<accession>A0A4V2JB73</accession>
<name>A0A4V2JB73_9FLAO</name>
<dbReference type="AlphaFoldDB" id="A0A4V2JB73"/>
<evidence type="ECO:0008006" key="3">
    <source>
        <dbReference type="Google" id="ProtNLM"/>
    </source>
</evidence>
<protein>
    <recommendedName>
        <fullName evidence="3">SGNH/GDSL hydrolase family protein</fullName>
    </recommendedName>
</protein>
<sequence length="307" mass="35978">MFKFLRNIIFFFLAALVTGEVVVRLTHAVSDIPQRTIDKDGIQKYYPNQTGYWLNGTHTWEINDLGWPGQLPQNYDNLITIIGDSFIENFMNPNECHQAVLLKQRLSNYNFMEAARSGISFIEAFEISKQLDSLNPIENLIYVTDSDFRESIEDIKKLEDITQVDLKSQKVVYGKMKAPSMKKMLYNWKLAYYFYNRFPINFSSLSKFKKTTKVDHGNKDVNINQQIKSLLSYIKKNYDIHNKILVFHPNSDKEIIKLCKAQGFYIIHLNSSNDEKSWTFDYDHHWTCYGHEQVAEQVKQGLINIEL</sequence>
<organism evidence="1 2">
    <name type="scientific">Hyunsoonleella pacifica</name>
    <dbReference type="NCBI Taxonomy" id="1080224"/>
    <lineage>
        <taxon>Bacteria</taxon>
        <taxon>Pseudomonadati</taxon>
        <taxon>Bacteroidota</taxon>
        <taxon>Flavobacteriia</taxon>
        <taxon>Flavobacteriales</taxon>
        <taxon>Flavobacteriaceae</taxon>
    </lineage>
</organism>
<dbReference type="Proteomes" id="UP000292372">
    <property type="component" value="Unassembled WGS sequence"/>
</dbReference>